<sequence length="304" mass="32924">MKKRVLSFIALAAIFSMTSCGKVVEGQSTAPTVKSTTKAVTTASETVTTTAKVQESTETSTTTAAAAESTTAAAKNTNAEPATEAPQQQAVPAGGGEQTYEQPAPQQTNTSSGDAAPTPNDYNYGPAPVQYSNEGLTYMSGMLIANKSYSLPADFAPGLDQTCLNQFYKLQSAASQQGLNIWLSSGFRSYDYQNQIYNNYVARDGQAAADTYSARPGYSEHQTGLAIDVNQIDDSFSGTPEAIWLENHCHEYGFILRYPQGKQSITGYQYESWHIRYVGTDMSYPIHASGLTLEEYLGIDSYYH</sequence>
<feature type="signal peptide" evidence="2">
    <location>
        <begin position="1"/>
        <end position="21"/>
    </location>
</feature>
<keyword evidence="2" id="KW-0732">Signal</keyword>
<dbReference type="InterPro" id="IPR052179">
    <property type="entry name" value="DD-CPase-like"/>
</dbReference>
<dbReference type="InterPro" id="IPR009045">
    <property type="entry name" value="Zn_M74/Hedgehog-like"/>
</dbReference>
<organism evidence="4 5">
    <name type="scientific">Ruminococcus flavefaciens</name>
    <dbReference type="NCBI Taxonomy" id="1265"/>
    <lineage>
        <taxon>Bacteria</taxon>
        <taxon>Bacillati</taxon>
        <taxon>Bacillota</taxon>
        <taxon>Clostridia</taxon>
        <taxon>Eubacteriales</taxon>
        <taxon>Oscillospiraceae</taxon>
        <taxon>Ruminococcus</taxon>
    </lineage>
</organism>
<feature type="compositionally biased region" description="Low complexity" evidence="1">
    <location>
        <begin position="44"/>
        <end position="92"/>
    </location>
</feature>
<feature type="compositionally biased region" description="Polar residues" evidence="1">
    <location>
        <begin position="99"/>
        <end position="113"/>
    </location>
</feature>
<reference evidence="4 5" key="1">
    <citation type="submission" date="2016-11" db="EMBL/GenBank/DDBJ databases">
        <authorList>
            <person name="Jaros S."/>
            <person name="Januszkiewicz K."/>
            <person name="Wedrychowicz H."/>
        </authorList>
    </citation>
    <scope>NUCLEOTIDE SEQUENCE [LARGE SCALE GENOMIC DNA]</scope>
    <source>
        <strain evidence="4 5">Y1</strain>
    </source>
</reference>
<dbReference type="InterPro" id="IPR003709">
    <property type="entry name" value="VanY-like_core_dom"/>
</dbReference>
<feature type="region of interest" description="Disordered" evidence="1">
    <location>
        <begin position="44"/>
        <end position="127"/>
    </location>
</feature>
<evidence type="ECO:0000259" key="3">
    <source>
        <dbReference type="Pfam" id="PF02557"/>
    </source>
</evidence>
<evidence type="ECO:0000256" key="1">
    <source>
        <dbReference type="SAM" id="MobiDB-lite"/>
    </source>
</evidence>
<dbReference type="GO" id="GO:0004180">
    <property type="term" value="F:carboxypeptidase activity"/>
    <property type="evidence" value="ECO:0007669"/>
    <property type="project" value="UniProtKB-KW"/>
</dbReference>
<protein>
    <submittedName>
        <fullName evidence="4">D-alanyl-D-alanine carboxypeptidase</fullName>
    </submittedName>
</protein>
<gene>
    <name evidence="4" type="ORF">SAMN04487860_1294</name>
</gene>
<keyword evidence="4" id="KW-0645">Protease</keyword>
<dbReference type="PANTHER" id="PTHR34385">
    <property type="entry name" value="D-ALANYL-D-ALANINE CARBOXYPEPTIDASE"/>
    <property type="match status" value="1"/>
</dbReference>
<name>A0A1M7MT31_RUMFL</name>
<evidence type="ECO:0000313" key="5">
    <source>
        <dbReference type="Proteomes" id="UP000184394"/>
    </source>
</evidence>
<feature type="chain" id="PRO_5039630798" evidence="2">
    <location>
        <begin position="22"/>
        <end position="304"/>
    </location>
</feature>
<dbReference type="Proteomes" id="UP000184394">
    <property type="component" value="Unassembled WGS sequence"/>
</dbReference>
<dbReference type="Gene3D" id="3.30.1380.10">
    <property type="match status" value="1"/>
</dbReference>
<accession>A0A1M7MT31</accession>
<proteinExistence type="predicted"/>
<dbReference type="PROSITE" id="PS51257">
    <property type="entry name" value="PROKAR_LIPOPROTEIN"/>
    <property type="match status" value="1"/>
</dbReference>
<dbReference type="InterPro" id="IPR058193">
    <property type="entry name" value="VanY/YodJ_core_dom"/>
</dbReference>
<feature type="domain" description="D-alanyl-D-alanine carboxypeptidase-like core" evidence="3">
    <location>
        <begin position="159"/>
        <end position="279"/>
    </location>
</feature>
<keyword evidence="4" id="KW-0378">Hydrolase</keyword>
<dbReference type="GO" id="GO:0006508">
    <property type="term" value="P:proteolysis"/>
    <property type="evidence" value="ECO:0007669"/>
    <property type="project" value="InterPro"/>
</dbReference>
<dbReference type="EMBL" id="FRCT01000029">
    <property type="protein sequence ID" value="SHM94164.1"/>
    <property type="molecule type" value="Genomic_DNA"/>
</dbReference>
<dbReference type="SUPFAM" id="SSF55166">
    <property type="entry name" value="Hedgehog/DD-peptidase"/>
    <property type="match status" value="1"/>
</dbReference>
<dbReference type="RefSeq" id="WP_072952578.1">
    <property type="nucleotide sequence ID" value="NZ_FRCT01000029.1"/>
</dbReference>
<evidence type="ECO:0000313" key="4">
    <source>
        <dbReference type="EMBL" id="SHM94164.1"/>
    </source>
</evidence>
<dbReference type="OrthoDB" id="9792074at2"/>
<dbReference type="PANTHER" id="PTHR34385:SF1">
    <property type="entry name" value="PEPTIDOGLYCAN L-ALANYL-D-GLUTAMATE ENDOPEPTIDASE CWLK"/>
    <property type="match status" value="1"/>
</dbReference>
<dbReference type="Pfam" id="PF02557">
    <property type="entry name" value="VanY"/>
    <property type="match status" value="1"/>
</dbReference>
<evidence type="ECO:0000256" key="2">
    <source>
        <dbReference type="SAM" id="SignalP"/>
    </source>
</evidence>
<keyword evidence="4" id="KW-0121">Carboxypeptidase</keyword>
<dbReference type="CDD" id="cd14852">
    <property type="entry name" value="LD-carboxypeptidase"/>
    <property type="match status" value="1"/>
</dbReference>
<dbReference type="AlphaFoldDB" id="A0A1M7MT31"/>